<keyword evidence="1" id="KW-0812">Transmembrane</keyword>
<dbReference type="Gramene" id="EOY08451">
    <property type="protein sequence ID" value="EOY08451"/>
    <property type="gene ID" value="TCM_022897"/>
</dbReference>
<name>A0A061EUF0_THECC</name>
<sequence length="70" mass="7994">MDPLPRKNRSRVLLHRIPIAMAISTILVDIGESSGRNRSHLRVSLHRTTCGLATYTYHRSWPSPCLTARR</sequence>
<dbReference type="EMBL" id="CM001883">
    <property type="protein sequence ID" value="EOY08451.1"/>
    <property type="molecule type" value="Genomic_DNA"/>
</dbReference>
<evidence type="ECO:0000313" key="2">
    <source>
        <dbReference type="EMBL" id="EOY08451.1"/>
    </source>
</evidence>
<accession>A0A061EUF0</accession>
<dbReference type="Proteomes" id="UP000026915">
    <property type="component" value="Chromosome 5"/>
</dbReference>
<protein>
    <submittedName>
        <fullName evidence="2">Uncharacterized protein</fullName>
    </submittedName>
</protein>
<proteinExistence type="predicted"/>
<evidence type="ECO:0000256" key="1">
    <source>
        <dbReference type="SAM" id="Phobius"/>
    </source>
</evidence>
<keyword evidence="1" id="KW-1133">Transmembrane helix</keyword>
<organism evidence="2 3">
    <name type="scientific">Theobroma cacao</name>
    <name type="common">Cacao</name>
    <name type="synonym">Cocoa</name>
    <dbReference type="NCBI Taxonomy" id="3641"/>
    <lineage>
        <taxon>Eukaryota</taxon>
        <taxon>Viridiplantae</taxon>
        <taxon>Streptophyta</taxon>
        <taxon>Embryophyta</taxon>
        <taxon>Tracheophyta</taxon>
        <taxon>Spermatophyta</taxon>
        <taxon>Magnoliopsida</taxon>
        <taxon>eudicotyledons</taxon>
        <taxon>Gunneridae</taxon>
        <taxon>Pentapetalae</taxon>
        <taxon>rosids</taxon>
        <taxon>malvids</taxon>
        <taxon>Malvales</taxon>
        <taxon>Malvaceae</taxon>
        <taxon>Byttnerioideae</taxon>
        <taxon>Theobroma</taxon>
    </lineage>
</organism>
<keyword evidence="3" id="KW-1185">Reference proteome</keyword>
<dbReference type="InParanoid" id="A0A061EUF0"/>
<reference evidence="2 3" key="1">
    <citation type="journal article" date="2013" name="Genome Biol.">
        <title>The genome sequence of the most widely cultivated cacao type and its use to identify candidate genes regulating pod color.</title>
        <authorList>
            <person name="Motamayor J.C."/>
            <person name="Mockaitis K."/>
            <person name="Schmutz J."/>
            <person name="Haiminen N."/>
            <person name="Iii D.L."/>
            <person name="Cornejo O."/>
            <person name="Findley S.D."/>
            <person name="Zheng P."/>
            <person name="Utro F."/>
            <person name="Royaert S."/>
            <person name="Saski C."/>
            <person name="Jenkins J."/>
            <person name="Podicheti R."/>
            <person name="Zhao M."/>
            <person name="Scheffler B.E."/>
            <person name="Stack J.C."/>
            <person name="Feltus F.A."/>
            <person name="Mustiga G.M."/>
            <person name="Amores F."/>
            <person name="Phillips W."/>
            <person name="Marelli J.P."/>
            <person name="May G.D."/>
            <person name="Shapiro H."/>
            <person name="Ma J."/>
            <person name="Bustamante C.D."/>
            <person name="Schnell R.J."/>
            <person name="Main D."/>
            <person name="Gilbert D."/>
            <person name="Parida L."/>
            <person name="Kuhn D.N."/>
        </authorList>
    </citation>
    <scope>NUCLEOTIDE SEQUENCE [LARGE SCALE GENOMIC DNA]</scope>
    <source>
        <strain evidence="3">cv. Matina 1-6</strain>
    </source>
</reference>
<evidence type="ECO:0000313" key="3">
    <source>
        <dbReference type="Proteomes" id="UP000026915"/>
    </source>
</evidence>
<gene>
    <name evidence="2" type="ORF">TCM_022897</name>
</gene>
<dbReference type="HOGENOM" id="CLU_2780956_0_0_1"/>
<feature type="transmembrane region" description="Helical" evidence="1">
    <location>
        <begin position="12"/>
        <end position="30"/>
    </location>
</feature>
<keyword evidence="1" id="KW-0472">Membrane</keyword>
<dbReference type="AlphaFoldDB" id="A0A061EUF0"/>